<feature type="transmembrane region" description="Helical" evidence="9">
    <location>
        <begin position="93"/>
        <end position="111"/>
    </location>
</feature>
<comment type="subcellular location">
    <subcellularLocation>
        <location evidence="1">Cell membrane</location>
        <topology evidence="1">Multi-pass membrane protein</topology>
    </subcellularLocation>
</comment>
<dbReference type="Gene3D" id="1.20.1560.10">
    <property type="entry name" value="ABC transporter type 1, transmembrane domain"/>
    <property type="match status" value="1"/>
</dbReference>
<keyword evidence="7 9" id="KW-1133">Transmembrane helix</keyword>
<dbReference type="FunFam" id="1.20.1560.10:FF:000040">
    <property type="entry name" value="Multidrug ABC transporter ATP-binding protein"/>
    <property type="match status" value="1"/>
</dbReference>
<dbReference type="PANTHER" id="PTHR43394:SF1">
    <property type="entry name" value="ATP-BINDING CASSETTE SUB-FAMILY B MEMBER 10, MITOCHONDRIAL"/>
    <property type="match status" value="1"/>
</dbReference>
<dbReference type="PROSITE" id="PS50893">
    <property type="entry name" value="ABC_TRANSPORTER_2"/>
    <property type="match status" value="1"/>
</dbReference>
<dbReference type="CDD" id="cd18548">
    <property type="entry name" value="ABC_6TM_Tm287_like"/>
    <property type="match status" value="1"/>
</dbReference>
<dbReference type="GO" id="GO:0016887">
    <property type="term" value="F:ATP hydrolysis activity"/>
    <property type="evidence" value="ECO:0007669"/>
    <property type="project" value="InterPro"/>
</dbReference>
<feature type="transmembrane region" description="Helical" evidence="9">
    <location>
        <begin position="131"/>
        <end position="155"/>
    </location>
</feature>
<dbReference type="Proteomes" id="UP000003653">
    <property type="component" value="Unassembled WGS sequence"/>
</dbReference>
<keyword evidence="4 9" id="KW-0812">Transmembrane</keyword>
<dbReference type="InterPro" id="IPR011527">
    <property type="entry name" value="ABC1_TM_dom"/>
</dbReference>
<evidence type="ECO:0000256" key="2">
    <source>
        <dbReference type="ARBA" id="ARBA00022448"/>
    </source>
</evidence>
<evidence type="ECO:0000256" key="7">
    <source>
        <dbReference type="ARBA" id="ARBA00022989"/>
    </source>
</evidence>
<dbReference type="SUPFAM" id="SSF90123">
    <property type="entry name" value="ABC transporter transmembrane region"/>
    <property type="match status" value="1"/>
</dbReference>
<evidence type="ECO:0000256" key="6">
    <source>
        <dbReference type="ARBA" id="ARBA00022840"/>
    </source>
</evidence>
<dbReference type="InterPro" id="IPR039421">
    <property type="entry name" value="Type_1_exporter"/>
</dbReference>
<feature type="transmembrane region" description="Helical" evidence="9">
    <location>
        <begin position="234"/>
        <end position="253"/>
    </location>
</feature>
<dbReference type="GO" id="GO:0015421">
    <property type="term" value="F:ABC-type oligopeptide transporter activity"/>
    <property type="evidence" value="ECO:0007669"/>
    <property type="project" value="TreeGrafter"/>
</dbReference>
<reference evidence="12 13" key="1">
    <citation type="submission" date="2010-04" db="EMBL/GenBank/DDBJ databases">
        <authorList>
            <person name="Muzny D."/>
            <person name="Qin X."/>
            <person name="Deng J."/>
            <person name="Jiang H."/>
            <person name="Liu Y."/>
            <person name="Qu J."/>
            <person name="Song X.-Z."/>
            <person name="Zhang L."/>
            <person name="Thornton R."/>
            <person name="Coyle M."/>
            <person name="Francisco L."/>
            <person name="Jackson L."/>
            <person name="Javaid M."/>
            <person name="Korchina V."/>
            <person name="Kovar C."/>
            <person name="Mata R."/>
            <person name="Mathew T."/>
            <person name="Ngo R."/>
            <person name="Nguyen L."/>
            <person name="Nguyen N."/>
            <person name="Okwuonu G."/>
            <person name="Ongeri F."/>
            <person name="Pham C."/>
            <person name="Simmons D."/>
            <person name="Wilczek-Boney K."/>
            <person name="Hale W."/>
            <person name="Jakkamsetti A."/>
            <person name="Pham P."/>
            <person name="Ruth R."/>
            <person name="San Lucas F."/>
            <person name="Warren J."/>
            <person name="Zhang J."/>
            <person name="Zhao Z."/>
            <person name="Zhou C."/>
            <person name="Zhu D."/>
            <person name="Lee S."/>
            <person name="Bess C."/>
            <person name="Blankenburg K."/>
            <person name="Forbes L."/>
            <person name="Fu Q."/>
            <person name="Gubbala S."/>
            <person name="Hirani K."/>
            <person name="Jayaseelan J.C."/>
            <person name="Lara F."/>
            <person name="Munidasa M."/>
            <person name="Palculict T."/>
            <person name="Patil S."/>
            <person name="Pu L.-L."/>
            <person name="Saada N."/>
            <person name="Tang L."/>
            <person name="Weissenberger G."/>
            <person name="Zhu Y."/>
            <person name="Hemphill L."/>
            <person name="Shang Y."/>
            <person name="Youmans B."/>
            <person name="Ayvaz T."/>
            <person name="Ross M."/>
            <person name="Santibanez J."/>
            <person name="Aqrawi P."/>
            <person name="Gross S."/>
            <person name="Joshi V."/>
            <person name="Fowler G."/>
            <person name="Nazareth L."/>
            <person name="Reid J."/>
            <person name="Worley K."/>
            <person name="Petrosino J."/>
            <person name="Highlander S."/>
            <person name="Gibbs R."/>
        </authorList>
    </citation>
    <scope>NUCLEOTIDE SEQUENCE [LARGE SCALE GENOMIC DNA]</scope>
    <source>
        <strain evidence="12 13">ATCC BAA-614</strain>
    </source>
</reference>
<evidence type="ECO:0000256" key="3">
    <source>
        <dbReference type="ARBA" id="ARBA00022475"/>
    </source>
</evidence>
<accession>D5PGB9</accession>
<keyword evidence="5" id="KW-0547">Nucleotide-binding</keyword>
<evidence type="ECO:0000256" key="1">
    <source>
        <dbReference type="ARBA" id="ARBA00004651"/>
    </source>
</evidence>
<evidence type="ECO:0000256" key="5">
    <source>
        <dbReference type="ARBA" id="ARBA00022741"/>
    </source>
</evidence>
<dbReference type="GO" id="GO:0005524">
    <property type="term" value="F:ATP binding"/>
    <property type="evidence" value="ECO:0007669"/>
    <property type="project" value="UniProtKB-KW"/>
</dbReference>
<dbReference type="Pfam" id="PF00005">
    <property type="entry name" value="ABC_tran"/>
    <property type="match status" value="1"/>
</dbReference>
<organism evidence="12 13">
    <name type="scientific">Mycobacterium parascrofulaceum ATCC BAA-614</name>
    <dbReference type="NCBI Taxonomy" id="525368"/>
    <lineage>
        <taxon>Bacteria</taxon>
        <taxon>Bacillati</taxon>
        <taxon>Actinomycetota</taxon>
        <taxon>Actinomycetes</taxon>
        <taxon>Mycobacteriales</taxon>
        <taxon>Mycobacteriaceae</taxon>
        <taxon>Mycobacterium</taxon>
        <taxon>Mycobacterium simiae complex</taxon>
    </lineage>
</organism>
<feature type="transmembrane region" description="Helical" evidence="9">
    <location>
        <begin position="316"/>
        <end position="336"/>
    </location>
</feature>
<keyword evidence="6" id="KW-0067">ATP-binding</keyword>
<dbReference type="HOGENOM" id="CLU_000604_84_3_11"/>
<evidence type="ECO:0000256" key="9">
    <source>
        <dbReference type="SAM" id="Phobius"/>
    </source>
</evidence>
<dbReference type="GO" id="GO:0005886">
    <property type="term" value="C:plasma membrane"/>
    <property type="evidence" value="ECO:0007669"/>
    <property type="project" value="UniProtKB-SubCell"/>
</dbReference>
<feature type="domain" description="ABC transporter" evidence="10">
    <location>
        <begin position="412"/>
        <end position="650"/>
    </location>
</feature>
<dbReference type="FunFam" id="3.40.50.300:FF:000854">
    <property type="entry name" value="Multidrug ABC transporter ATP-binding protein"/>
    <property type="match status" value="1"/>
</dbReference>
<comment type="caution">
    <text evidence="12">The sequence shown here is derived from an EMBL/GenBank/DDBJ whole genome shotgun (WGS) entry which is preliminary data.</text>
</comment>
<feature type="transmembrane region" description="Helical" evidence="9">
    <location>
        <begin position="204"/>
        <end position="228"/>
    </location>
</feature>
<dbReference type="Pfam" id="PF00664">
    <property type="entry name" value="ABC_membrane"/>
    <property type="match status" value="1"/>
</dbReference>
<keyword evidence="13" id="KW-1185">Reference proteome</keyword>
<evidence type="ECO:0000259" key="10">
    <source>
        <dbReference type="PROSITE" id="PS50893"/>
    </source>
</evidence>
<dbReference type="eggNOG" id="COG1132">
    <property type="taxonomic scope" value="Bacteria"/>
</dbReference>
<dbReference type="InterPro" id="IPR036640">
    <property type="entry name" value="ABC1_TM_sf"/>
</dbReference>
<dbReference type="PROSITE" id="PS50929">
    <property type="entry name" value="ABC_TM1F"/>
    <property type="match status" value="1"/>
</dbReference>
<evidence type="ECO:0000313" key="12">
    <source>
        <dbReference type="EMBL" id="EFG74885.1"/>
    </source>
</evidence>
<feature type="domain" description="ABC transmembrane type-1" evidence="11">
    <location>
        <begin position="95"/>
        <end position="377"/>
    </location>
</feature>
<keyword evidence="8 9" id="KW-0472">Membrane</keyword>
<dbReference type="AlphaFoldDB" id="D5PGB9"/>
<keyword evidence="2" id="KW-0813">Transport</keyword>
<protein>
    <submittedName>
        <fullName evidence="12">ABC transporter transmembrane region</fullName>
    </submittedName>
</protein>
<evidence type="ECO:0000256" key="8">
    <source>
        <dbReference type="ARBA" id="ARBA00023136"/>
    </source>
</evidence>
<dbReference type="SUPFAM" id="SSF52540">
    <property type="entry name" value="P-loop containing nucleoside triphosphate hydrolases"/>
    <property type="match status" value="1"/>
</dbReference>
<sequence length="665" mass="71400">MLLPESEQAATAGARVSTADAATASAFELQRTATLLLLSLLPVHTMHCSGSPAGQPPTRLSRRFSCTGGRAICDSYEMLLALLRQYIRPYRRLVAVLMVLQLISTLASLYLPTVNAAIIDEGVAKGDTTTIVRLGMVMLSVTGLQVLCAVGAVYFGSRTGMGFGRDLRAAMFDHITTFSEHETARFGAPTLLTRSTNDVRQIQYLVQISSTVLVTAPIMCVGGILMAIHQEAALTWLLLVSVPIMAVANYWVMSHMLPLFRRMQGLIDGINRVLRDQLSGVRVVRAFAREDYERDRFARANAALSNTALTAGNWQAVMLPVTTLTINVSSVALIWFGGLRIDRGQMQVGSLTAFLAYFTQILMAVLMATMTLVVLPRASVCAERITEVLSTRAAVNDPPTPLFPRHGITGLVRLDGATFTYPGADRPVLQDISLTARPGTTTAIVGSTGSGKSTLVSLICRLYDVTGGAVLVDGVDVRDYHTERLWSAIGLVPQRGYLFSGTVADNLRIGATPHQVVTDDDMWEALRVADADGFVRAHDDGLLMLVAQGGINFSGGQRQRLAIARAVIRHPAIYLFDDSFGALDVHTDARVRASLKRITADATVIVVTQRVSTAAQADQVIVVDGGKLVGIGTHDSLLTDCPTYAEFADSQSVGAVRSGRVGGAP</sequence>
<dbReference type="PROSITE" id="PS00211">
    <property type="entry name" value="ABC_TRANSPORTER_1"/>
    <property type="match status" value="1"/>
</dbReference>
<dbReference type="InterPro" id="IPR017871">
    <property type="entry name" value="ABC_transporter-like_CS"/>
</dbReference>
<keyword evidence="3" id="KW-1003">Cell membrane</keyword>
<gene>
    <name evidence="12" type="ORF">HMPREF0591_5213</name>
</gene>
<dbReference type="InterPro" id="IPR003593">
    <property type="entry name" value="AAA+_ATPase"/>
</dbReference>
<proteinExistence type="predicted"/>
<dbReference type="EMBL" id="ADNV01000348">
    <property type="protein sequence ID" value="EFG74885.1"/>
    <property type="molecule type" value="Genomic_DNA"/>
</dbReference>
<evidence type="ECO:0000313" key="13">
    <source>
        <dbReference type="Proteomes" id="UP000003653"/>
    </source>
</evidence>
<dbReference type="SMART" id="SM00382">
    <property type="entry name" value="AAA"/>
    <property type="match status" value="1"/>
</dbReference>
<dbReference type="PANTHER" id="PTHR43394">
    <property type="entry name" value="ATP-DEPENDENT PERMEASE MDL1, MITOCHONDRIAL"/>
    <property type="match status" value="1"/>
</dbReference>
<dbReference type="InterPro" id="IPR003439">
    <property type="entry name" value="ABC_transporter-like_ATP-bd"/>
</dbReference>
<feature type="transmembrane region" description="Helical" evidence="9">
    <location>
        <begin position="356"/>
        <end position="375"/>
    </location>
</feature>
<dbReference type="InterPro" id="IPR027417">
    <property type="entry name" value="P-loop_NTPase"/>
</dbReference>
<evidence type="ECO:0000256" key="4">
    <source>
        <dbReference type="ARBA" id="ARBA00022692"/>
    </source>
</evidence>
<dbReference type="Gene3D" id="3.40.50.300">
    <property type="entry name" value="P-loop containing nucleotide triphosphate hydrolases"/>
    <property type="match status" value="1"/>
</dbReference>
<name>D5PGB9_9MYCO</name>
<evidence type="ECO:0000259" key="11">
    <source>
        <dbReference type="PROSITE" id="PS50929"/>
    </source>
</evidence>